<dbReference type="Proteomes" id="UP000252519">
    <property type="component" value="Unassembled WGS sequence"/>
</dbReference>
<keyword evidence="3" id="KW-1185">Reference proteome</keyword>
<dbReference type="EMBL" id="JOJR01000536">
    <property type="protein sequence ID" value="RCN36667.1"/>
    <property type="molecule type" value="Genomic_DNA"/>
</dbReference>
<sequence length="196" mass="22554">VINLPSPYGVPKGQALQQLFTRLGYPKPLFDSERDLLATDILFVNRNGLLCNMSFFVAQRHYDYLMFQKKIIEYNQTIAKDQKLAIGRVLTPTEREDYEMACALKRLIIAKMRELKKADPNYQILFVVVDKKTLRLRVDKQYLTLEEAALRYGIGSDEIVSEKKRFADTARPTNRKGRAKRPGTSDVGPESKNPRL</sequence>
<evidence type="ECO:0000313" key="3">
    <source>
        <dbReference type="Proteomes" id="UP000252519"/>
    </source>
</evidence>
<dbReference type="OrthoDB" id="5886559at2759"/>
<protein>
    <submittedName>
        <fullName evidence="2">Uncharacterized protein</fullName>
    </submittedName>
</protein>
<comment type="caution">
    <text evidence="2">The sequence shown here is derived from an EMBL/GenBank/DDBJ whole genome shotgun (WGS) entry which is preliminary data.</text>
</comment>
<feature type="non-terminal residue" evidence="2">
    <location>
        <position position="1"/>
    </location>
</feature>
<dbReference type="AlphaFoldDB" id="A0A368G249"/>
<evidence type="ECO:0000313" key="2">
    <source>
        <dbReference type="EMBL" id="RCN36667.1"/>
    </source>
</evidence>
<accession>A0A368G249</accession>
<feature type="region of interest" description="Disordered" evidence="1">
    <location>
        <begin position="165"/>
        <end position="196"/>
    </location>
</feature>
<proteinExistence type="predicted"/>
<reference evidence="2 3" key="1">
    <citation type="submission" date="2014-10" db="EMBL/GenBank/DDBJ databases">
        <title>Draft genome of the hookworm Ancylostoma caninum.</title>
        <authorList>
            <person name="Mitreva M."/>
        </authorList>
    </citation>
    <scope>NUCLEOTIDE SEQUENCE [LARGE SCALE GENOMIC DNA]</scope>
    <source>
        <strain evidence="2 3">Baltimore</strain>
    </source>
</reference>
<name>A0A368G249_ANCCA</name>
<evidence type="ECO:0000256" key="1">
    <source>
        <dbReference type="SAM" id="MobiDB-lite"/>
    </source>
</evidence>
<gene>
    <name evidence="2" type="ORF">ANCCAN_17449</name>
</gene>
<organism evidence="2 3">
    <name type="scientific">Ancylostoma caninum</name>
    <name type="common">Dog hookworm</name>
    <dbReference type="NCBI Taxonomy" id="29170"/>
    <lineage>
        <taxon>Eukaryota</taxon>
        <taxon>Metazoa</taxon>
        <taxon>Ecdysozoa</taxon>
        <taxon>Nematoda</taxon>
        <taxon>Chromadorea</taxon>
        <taxon>Rhabditida</taxon>
        <taxon>Rhabditina</taxon>
        <taxon>Rhabditomorpha</taxon>
        <taxon>Strongyloidea</taxon>
        <taxon>Ancylostomatidae</taxon>
        <taxon>Ancylostomatinae</taxon>
        <taxon>Ancylostoma</taxon>
    </lineage>
</organism>